<keyword evidence="3 5" id="KW-0687">Ribonucleoprotein</keyword>
<dbReference type="GO" id="GO:0006412">
    <property type="term" value="P:translation"/>
    <property type="evidence" value="ECO:0007669"/>
    <property type="project" value="UniProtKB-UniRule"/>
</dbReference>
<evidence type="ECO:0000259" key="7">
    <source>
        <dbReference type="SMART" id="SM00739"/>
    </source>
</evidence>
<dbReference type="Pfam" id="PF17136">
    <property type="entry name" value="ribosomal_L24"/>
    <property type="match status" value="1"/>
</dbReference>
<reference evidence="8 9" key="1">
    <citation type="submission" date="2017-09" db="EMBL/GenBank/DDBJ databases">
        <title>Depth-based differentiation of microbial function through sediment-hosted aquifers and enrichment of novel symbionts in the deep terrestrial subsurface.</title>
        <authorList>
            <person name="Probst A.J."/>
            <person name="Ladd B."/>
            <person name="Jarett J.K."/>
            <person name="Geller-Mcgrath D.E."/>
            <person name="Sieber C.M."/>
            <person name="Emerson J.B."/>
            <person name="Anantharaman K."/>
            <person name="Thomas B.C."/>
            <person name="Malmstrom R."/>
            <person name="Stieglmeier M."/>
            <person name="Klingl A."/>
            <person name="Woyke T."/>
            <person name="Ryan C.M."/>
            <person name="Banfield J.F."/>
        </authorList>
    </citation>
    <scope>NUCLEOTIDE SEQUENCE [LARGE SCALE GENOMIC DNA]</scope>
    <source>
        <strain evidence="8">CG11_big_fil_rev_8_21_14_0_20_36_20</strain>
    </source>
</reference>
<evidence type="ECO:0000256" key="6">
    <source>
        <dbReference type="RuleBase" id="RU003477"/>
    </source>
</evidence>
<dbReference type="Proteomes" id="UP000230564">
    <property type="component" value="Unassembled WGS sequence"/>
</dbReference>
<dbReference type="SMART" id="SM00739">
    <property type="entry name" value="KOW"/>
    <property type="match status" value="1"/>
</dbReference>
<keyword evidence="2 5" id="KW-0689">Ribosomal protein</keyword>
<dbReference type="InterPro" id="IPR003256">
    <property type="entry name" value="Ribosomal_uL24"/>
</dbReference>
<dbReference type="GO" id="GO:0019843">
    <property type="term" value="F:rRNA binding"/>
    <property type="evidence" value="ECO:0007669"/>
    <property type="project" value="UniProtKB-UniRule"/>
</dbReference>
<evidence type="ECO:0000256" key="5">
    <source>
        <dbReference type="HAMAP-Rule" id="MF_01326"/>
    </source>
</evidence>
<dbReference type="GO" id="GO:1990904">
    <property type="term" value="C:ribonucleoprotein complex"/>
    <property type="evidence" value="ECO:0007669"/>
    <property type="project" value="UniProtKB-KW"/>
</dbReference>
<evidence type="ECO:0000256" key="2">
    <source>
        <dbReference type="ARBA" id="ARBA00022980"/>
    </source>
</evidence>
<dbReference type="NCBIfam" id="TIGR01079">
    <property type="entry name" value="rplX_bact"/>
    <property type="match status" value="1"/>
</dbReference>
<keyword evidence="5" id="KW-0694">RNA-binding</keyword>
<dbReference type="InterPro" id="IPR008991">
    <property type="entry name" value="Translation_prot_SH3-like_sf"/>
</dbReference>
<dbReference type="InterPro" id="IPR057264">
    <property type="entry name" value="Ribosomal_uL24_C"/>
</dbReference>
<dbReference type="Pfam" id="PF00467">
    <property type="entry name" value="KOW"/>
    <property type="match status" value="1"/>
</dbReference>
<evidence type="ECO:0000256" key="4">
    <source>
        <dbReference type="ARBA" id="ARBA00035206"/>
    </source>
</evidence>
<evidence type="ECO:0000313" key="8">
    <source>
        <dbReference type="EMBL" id="PIR07024.1"/>
    </source>
</evidence>
<dbReference type="InterPro" id="IPR005824">
    <property type="entry name" value="KOW"/>
</dbReference>
<dbReference type="Gene3D" id="2.30.30.30">
    <property type="match status" value="1"/>
</dbReference>
<dbReference type="PANTHER" id="PTHR12903">
    <property type="entry name" value="MITOCHONDRIAL RIBOSOMAL PROTEIN L24"/>
    <property type="match status" value="1"/>
</dbReference>
<dbReference type="InterPro" id="IPR041988">
    <property type="entry name" value="Ribosomal_uL24_KOW"/>
</dbReference>
<dbReference type="InterPro" id="IPR005825">
    <property type="entry name" value="Ribosomal_uL24_CS"/>
</dbReference>
<dbReference type="PROSITE" id="PS01108">
    <property type="entry name" value="RIBOSOMAL_L24"/>
    <property type="match status" value="1"/>
</dbReference>
<evidence type="ECO:0000256" key="1">
    <source>
        <dbReference type="ARBA" id="ARBA00010618"/>
    </source>
</evidence>
<dbReference type="AlphaFoldDB" id="A0A2H0NDS9"/>
<comment type="function">
    <text evidence="5">One of the proteins that surrounds the polypeptide exit tunnel on the outside of the subunit.</text>
</comment>
<dbReference type="CDD" id="cd06089">
    <property type="entry name" value="KOW_RPL26"/>
    <property type="match status" value="1"/>
</dbReference>
<evidence type="ECO:0000313" key="9">
    <source>
        <dbReference type="Proteomes" id="UP000230564"/>
    </source>
</evidence>
<accession>A0A2H0NDS9</accession>
<dbReference type="EMBL" id="PCWQ01000007">
    <property type="protein sequence ID" value="PIR07024.1"/>
    <property type="molecule type" value="Genomic_DNA"/>
</dbReference>
<evidence type="ECO:0000256" key="3">
    <source>
        <dbReference type="ARBA" id="ARBA00023274"/>
    </source>
</evidence>
<protein>
    <recommendedName>
        <fullName evidence="4 5">Large ribosomal subunit protein uL24</fullName>
    </recommendedName>
</protein>
<name>A0A2H0NDS9_9BACT</name>
<comment type="caution">
    <text evidence="8">The sequence shown here is derived from an EMBL/GenBank/DDBJ whole genome shotgun (WGS) entry which is preliminary data.</text>
</comment>
<feature type="domain" description="KOW" evidence="7">
    <location>
        <begin position="4"/>
        <end position="31"/>
    </location>
</feature>
<dbReference type="GO" id="GO:0005840">
    <property type="term" value="C:ribosome"/>
    <property type="evidence" value="ECO:0007669"/>
    <property type="project" value="UniProtKB-KW"/>
</dbReference>
<gene>
    <name evidence="5" type="primary">rplX</name>
    <name evidence="8" type="ORF">COV55_01190</name>
</gene>
<keyword evidence="5" id="KW-0699">rRNA-binding</keyword>
<dbReference type="InterPro" id="IPR014722">
    <property type="entry name" value="Rib_uL2_dom2"/>
</dbReference>
<comment type="similarity">
    <text evidence="1 5 6">Belongs to the universal ribosomal protein uL24 family.</text>
</comment>
<comment type="function">
    <text evidence="5">One of two assembly initiator proteins, it binds directly to the 5'-end of the 23S rRNA, where it nucleates assembly of the 50S subunit.</text>
</comment>
<sequence>MRYKIKINDRVSIIAGKDKGKSGKVIQVLPAMNKIVVEGINVMYKHLRSPKRGEKGQRVQFNGPVAISNIMLNCPKCNKATRVGIKESDRQAKTRFCKKCKELID</sequence>
<dbReference type="HAMAP" id="MF_01326_B">
    <property type="entry name" value="Ribosomal_uL24_B"/>
    <property type="match status" value="1"/>
</dbReference>
<dbReference type="GO" id="GO:0003735">
    <property type="term" value="F:structural constituent of ribosome"/>
    <property type="evidence" value="ECO:0007669"/>
    <property type="project" value="InterPro"/>
</dbReference>
<comment type="subunit">
    <text evidence="5">Part of the 50S ribosomal subunit.</text>
</comment>
<dbReference type="SUPFAM" id="SSF50104">
    <property type="entry name" value="Translation proteins SH3-like domain"/>
    <property type="match status" value="1"/>
</dbReference>
<organism evidence="8 9">
    <name type="scientific">Candidatus Komeilibacteria bacterium CG11_big_fil_rev_8_21_14_0_20_36_20</name>
    <dbReference type="NCBI Taxonomy" id="1974477"/>
    <lineage>
        <taxon>Bacteria</taxon>
        <taxon>Candidatus Komeiliibacteriota</taxon>
    </lineage>
</organism>
<proteinExistence type="inferred from homology"/>